<protein>
    <submittedName>
        <fullName evidence="1">Uncharacterized protein</fullName>
    </submittedName>
</protein>
<dbReference type="AlphaFoldDB" id="A0A6L5GV07"/>
<sequence length="80" mass="9277">MEAHLARTPHTCAVETAVYPHGTHFVFPESMLNTMLPVGADLFVRLAFKAARKYPKECRQTRLDIDHRILKAIREWKDQT</sequence>
<organism evidence="1 2">
    <name type="scientific">Candidatus Pseudoramibacter fermentans</name>
    <dbReference type="NCBI Taxonomy" id="2594427"/>
    <lineage>
        <taxon>Bacteria</taxon>
        <taxon>Bacillati</taxon>
        <taxon>Bacillota</taxon>
        <taxon>Clostridia</taxon>
        <taxon>Eubacteriales</taxon>
        <taxon>Eubacteriaceae</taxon>
        <taxon>Pseudoramibacter</taxon>
    </lineage>
</organism>
<dbReference type="Proteomes" id="UP000473648">
    <property type="component" value="Unassembled WGS sequence"/>
</dbReference>
<proteinExistence type="predicted"/>
<accession>A0A6L5GV07</accession>
<evidence type="ECO:0000313" key="1">
    <source>
        <dbReference type="EMBL" id="MQM73610.1"/>
    </source>
</evidence>
<dbReference type="EMBL" id="VOGB01000005">
    <property type="protein sequence ID" value="MQM73610.1"/>
    <property type="molecule type" value="Genomic_DNA"/>
</dbReference>
<comment type="caution">
    <text evidence="1">The sequence shown here is derived from an EMBL/GenBank/DDBJ whole genome shotgun (WGS) entry which is preliminary data.</text>
</comment>
<keyword evidence="2" id="KW-1185">Reference proteome</keyword>
<evidence type="ECO:0000313" key="2">
    <source>
        <dbReference type="Proteomes" id="UP000473648"/>
    </source>
</evidence>
<reference evidence="1" key="1">
    <citation type="journal article" date="2020" name="Appl. Environ. Microbiol.">
        <title>Medium-Chain Fatty Acid Synthesis by 'Candidatus Weimeria bifida' gen. nov., sp. nov., and 'Candidatus Pseudoramibacter fermentans' sp. nov.</title>
        <authorList>
            <person name="Scarborough M.J."/>
            <person name="Myers K.S."/>
            <person name="Donohue T.J."/>
            <person name="Noguera D.R."/>
        </authorList>
    </citation>
    <scope>NUCLEOTIDE SEQUENCE</scope>
    <source>
        <strain evidence="1">EUB1.1</strain>
    </source>
</reference>
<gene>
    <name evidence="1" type="ORF">FRC53_09415</name>
</gene>
<name>A0A6L5GV07_9FIRM</name>